<dbReference type="EMBL" id="JAULSR010000003">
    <property type="protein sequence ID" value="KAK0625526.1"/>
    <property type="molecule type" value="Genomic_DNA"/>
</dbReference>
<evidence type="ECO:0000313" key="3">
    <source>
        <dbReference type="EMBL" id="KAK0625526.1"/>
    </source>
</evidence>
<keyword evidence="4" id="KW-1185">Reference proteome</keyword>
<keyword evidence="1" id="KW-0812">Transmembrane</keyword>
<dbReference type="PANTHER" id="PTHR43735">
    <property type="entry name" value="APOPTOSIS-INDUCING FACTOR 1"/>
    <property type="match status" value="1"/>
</dbReference>
<proteinExistence type="predicted"/>
<feature type="transmembrane region" description="Helical" evidence="1">
    <location>
        <begin position="6"/>
        <end position="24"/>
    </location>
</feature>
<dbReference type="PRINTS" id="PR00411">
    <property type="entry name" value="PNDRDTASEI"/>
</dbReference>
<accession>A0AA39X1N6</accession>
<dbReference type="PRINTS" id="PR00368">
    <property type="entry name" value="FADPNR"/>
</dbReference>
<evidence type="ECO:0000259" key="2">
    <source>
        <dbReference type="Pfam" id="PF07992"/>
    </source>
</evidence>
<gene>
    <name evidence="3" type="ORF">B0T17DRAFT_533012</name>
</gene>
<dbReference type="SUPFAM" id="SSF51905">
    <property type="entry name" value="FAD/NAD(P)-binding domain"/>
    <property type="match status" value="1"/>
</dbReference>
<name>A0AA39X1N6_9PEZI</name>
<dbReference type="GO" id="GO:0050660">
    <property type="term" value="F:flavin adenine dinucleotide binding"/>
    <property type="evidence" value="ECO:0007669"/>
    <property type="project" value="TreeGrafter"/>
</dbReference>
<evidence type="ECO:0000256" key="1">
    <source>
        <dbReference type="SAM" id="Phobius"/>
    </source>
</evidence>
<keyword evidence="1" id="KW-1133">Transmembrane helix</keyword>
<keyword evidence="1" id="KW-0472">Membrane</keyword>
<protein>
    <recommendedName>
        <fullName evidence="2">FAD/NAD(P)-binding domain-containing protein</fullName>
    </recommendedName>
</protein>
<dbReference type="AlphaFoldDB" id="A0AA39X1N6"/>
<organism evidence="3 4">
    <name type="scientific">Bombardia bombarda</name>
    <dbReference type="NCBI Taxonomy" id="252184"/>
    <lineage>
        <taxon>Eukaryota</taxon>
        <taxon>Fungi</taxon>
        <taxon>Dikarya</taxon>
        <taxon>Ascomycota</taxon>
        <taxon>Pezizomycotina</taxon>
        <taxon>Sordariomycetes</taxon>
        <taxon>Sordariomycetidae</taxon>
        <taxon>Sordariales</taxon>
        <taxon>Lasiosphaeriaceae</taxon>
        <taxon>Bombardia</taxon>
    </lineage>
</organism>
<dbReference type="Pfam" id="PF07992">
    <property type="entry name" value="Pyr_redox_2"/>
    <property type="match status" value="1"/>
</dbReference>
<dbReference type="GO" id="GO:0004174">
    <property type="term" value="F:electron-transferring-flavoprotein dehydrogenase activity"/>
    <property type="evidence" value="ECO:0007669"/>
    <property type="project" value="TreeGrafter"/>
</dbReference>
<dbReference type="InterPro" id="IPR036188">
    <property type="entry name" value="FAD/NAD-bd_sf"/>
</dbReference>
<dbReference type="InterPro" id="IPR023753">
    <property type="entry name" value="FAD/NAD-binding_dom"/>
</dbReference>
<dbReference type="GO" id="GO:0005737">
    <property type="term" value="C:cytoplasm"/>
    <property type="evidence" value="ECO:0007669"/>
    <property type="project" value="TreeGrafter"/>
</dbReference>
<dbReference type="Gene3D" id="3.50.50.100">
    <property type="match status" value="1"/>
</dbReference>
<feature type="domain" description="FAD/NAD(P)-binding" evidence="2">
    <location>
        <begin position="46"/>
        <end position="348"/>
    </location>
</feature>
<sequence>MPPYFQTFVLGLVLISAILVQYYLALQRHSGLEIVDQENMIESLRNVIVLGGSYVGVNAAKELANLLPVTHRVLLVEPHSHFHHLFAFPRFAVLPGHEHKAFIPYSSVFSSAPGPDASRHQVIKARAVSLQPKQLTLDREWQGSRDLAFDYLVAATGTRLAPPGSMEQDDKATSVAYLKNHQRDVQKAKSIVVIGGGAVGCQLVTDLKEVYPEKDITLVHSRQQLMPVYHEGLSNLIKQRLEELGVHLVAGSRAIVPSTSFSNHTGDESSFHVELEDGRAISTDFAIFATGQIPNNQFLASLEKLSTDSLVNPKNGFIRVRPNLQFQDPLYPHLFAVGDIADSGAHKAARPGAVQAKVAAMNIAALVGGRGPSETITVSPPGIHLSLGLTRNVIFRNPNLAAGETEPFINLKDDGRDDMNIESVWERRGVAVTSPQEYHL</sequence>
<dbReference type="Proteomes" id="UP001174934">
    <property type="component" value="Unassembled WGS sequence"/>
</dbReference>
<dbReference type="PANTHER" id="PTHR43735:SF11">
    <property type="entry name" value="HYPOTHETICAL OXIDOREDUCTASE (EUROFUNG)"/>
    <property type="match status" value="1"/>
</dbReference>
<dbReference type="FunFam" id="3.50.50.100:FF:000015">
    <property type="entry name" value="Amid-like NADH oxidoreductase, putative"/>
    <property type="match status" value="1"/>
</dbReference>
<reference evidence="3" key="1">
    <citation type="submission" date="2023-06" db="EMBL/GenBank/DDBJ databases">
        <title>Genome-scale phylogeny and comparative genomics of the fungal order Sordariales.</title>
        <authorList>
            <consortium name="Lawrence Berkeley National Laboratory"/>
            <person name="Hensen N."/>
            <person name="Bonometti L."/>
            <person name="Westerberg I."/>
            <person name="Brannstrom I.O."/>
            <person name="Guillou S."/>
            <person name="Cros-Aarteil S."/>
            <person name="Calhoun S."/>
            <person name="Haridas S."/>
            <person name="Kuo A."/>
            <person name="Mondo S."/>
            <person name="Pangilinan J."/>
            <person name="Riley R."/>
            <person name="LaButti K."/>
            <person name="Andreopoulos B."/>
            <person name="Lipzen A."/>
            <person name="Chen C."/>
            <person name="Yanf M."/>
            <person name="Daum C."/>
            <person name="Ng V."/>
            <person name="Clum A."/>
            <person name="Steindorff A."/>
            <person name="Ohm R."/>
            <person name="Martin F."/>
            <person name="Silar P."/>
            <person name="Natvig D."/>
            <person name="Lalanne C."/>
            <person name="Gautier V."/>
            <person name="Ament-velasquez S.L."/>
            <person name="Kruys A."/>
            <person name="Hutchinson M.I."/>
            <person name="Powell A.J."/>
            <person name="Barry K."/>
            <person name="Miller A.N."/>
            <person name="Grigoriev I.V."/>
            <person name="Debuchy R."/>
            <person name="Gladieux P."/>
            <person name="Thoren M.H."/>
            <person name="Johannesson H."/>
        </authorList>
    </citation>
    <scope>NUCLEOTIDE SEQUENCE</scope>
    <source>
        <strain evidence="3">SMH3391-2</strain>
    </source>
</reference>
<comment type="caution">
    <text evidence="3">The sequence shown here is derived from an EMBL/GenBank/DDBJ whole genome shotgun (WGS) entry which is preliminary data.</text>
</comment>
<evidence type="ECO:0000313" key="4">
    <source>
        <dbReference type="Proteomes" id="UP001174934"/>
    </source>
</evidence>